<keyword evidence="3" id="KW-1185">Reference proteome</keyword>
<feature type="signal peptide" evidence="1">
    <location>
        <begin position="1"/>
        <end position="19"/>
    </location>
</feature>
<evidence type="ECO:0000313" key="2">
    <source>
        <dbReference type="EMBL" id="MEW5288895.1"/>
    </source>
</evidence>
<dbReference type="Proteomes" id="UP001554567">
    <property type="component" value="Unassembled WGS sequence"/>
</dbReference>
<name>A0ABV3MZA9_9GAMM</name>
<evidence type="ECO:0000256" key="1">
    <source>
        <dbReference type="SAM" id="SignalP"/>
    </source>
</evidence>
<gene>
    <name evidence="2" type="ORF">ABW286_06830</name>
</gene>
<accession>A0ABV3MZA9</accession>
<dbReference type="RefSeq" id="WP_367167036.1">
    <property type="nucleotide sequence ID" value="NZ_JBFKZN010000003.1"/>
</dbReference>
<reference evidence="2 3" key="1">
    <citation type="submission" date="2024-07" db="EMBL/GenBank/DDBJ databases">
        <authorList>
            <person name="Dulla G.F.J."/>
            <person name="Delorm J.G."/>
        </authorList>
    </citation>
    <scope>NUCLEOTIDE SEQUENCE [LARGE SCALE GENOMIC DNA]</scope>
    <source>
        <strain evidence="2 3">JGD 233</strain>
    </source>
</reference>
<comment type="caution">
    <text evidence="2">The sequence shown here is derived from an EMBL/GenBank/DDBJ whole genome shotgun (WGS) entry which is preliminary data.</text>
</comment>
<keyword evidence="1" id="KW-0732">Signal</keyword>
<dbReference type="EMBL" id="JBFKZN010000003">
    <property type="protein sequence ID" value="MEW5288895.1"/>
    <property type="molecule type" value="Genomic_DNA"/>
</dbReference>
<evidence type="ECO:0000313" key="3">
    <source>
        <dbReference type="Proteomes" id="UP001554567"/>
    </source>
</evidence>
<feature type="chain" id="PRO_5046239701" evidence="1">
    <location>
        <begin position="20"/>
        <end position="147"/>
    </location>
</feature>
<sequence length="147" mass="16466">MVNKKIVLIIFFPIFSSLASSEGVTHIEINKSGIAYEGRSEVEQEGCKLFRPTKKQLTEYFNQATRMEEGGQTGHKYYSPCIVTGSVFFKDGKSGKFTLQSSGFGSGTFGNKEVIYFFHEKNPWFDPFQCSYAMGDEPDPGCDDPQP</sequence>
<organism evidence="2 3">
    <name type="scientific">Erwinia papayae</name>
    <dbReference type="NCBI Taxonomy" id="206499"/>
    <lineage>
        <taxon>Bacteria</taxon>
        <taxon>Pseudomonadati</taxon>
        <taxon>Pseudomonadota</taxon>
        <taxon>Gammaproteobacteria</taxon>
        <taxon>Enterobacterales</taxon>
        <taxon>Erwiniaceae</taxon>
        <taxon>Erwinia</taxon>
    </lineage>
</organism>
<protein>
    <submittedName>
        <fullName evidence="2">Uncharacterized protein</fullName>
    </submittedName>
</protein>
<proteinExistence type="predicted"/>